<dbReference type="AlphaFoldDB" id="C4XEB6"/>
<dbReference type="Pfam" id="PF00483">
    <property type="entry name" value="NTP_transferase"/>
    <property type="match status" value="1"/>
</dbReference>
<dbReference type="CDD" id="cd05151">
    <property type="entry name" value="ChoK-like"/>
    <property type="match status" value="1"/>
</dbReference>
<feature type="domain" description="Nucleotidyl transferase" evidence="1">
    <location>
        <begin position="29"/>
        <end position="96"/>
    </location>
</feature>
<gene>
    <name evidence="2" type="ordered locus">MBIO_0223</name>
</gene>
<dbReference type="Pfam" id="PF01633">
    <property type="entry name" value="Choline_kinase"/>
    <property type="match status" value="1"/>
</dbReference>
<dbReference type="PATRIC" id="fig|496833.3.peg.646"/>
<dbReference type="SUPFAM" id="SSF53448">
    <property type="entry name" value="Nucleotide-diphospho-sugar transferases"/>
    <property type="match status" value="1"/>
</dbReference>
<dbReference type="GO" id="GO:0004305">
    <property type="term" value="F:ethanolamine kinase activity"/>
    <property type="evidence" value="ECO:0007669"/>
    <property type="project" value="TreeGrafter"/>
</dbReference>
<dbReference type="eggNOG" id="COG1213">
    <property type="taxonomic scope" value="Bacteria"/>
</dbReference>
<dbReference type="InterPro" id="IPR005835">
    <property type="entry name" value="NTP_transferase_dom"/>
</dbReference>
<dbReference type="Gene3D" id="3.90.550.10">
    <property type="entry name" value="Spore Coat Polysaccharide Biosynthesis Protein SpsA, Chain A"/>
    <property type="match status" value="1"/>
</dbReference>
<organism evidence="2 3">
    <name type="scientific">Mycoplasmopsis fermentans (strain ATCC 19989 / NBRC 14854 / NCTC 10117 / PG18)</name>
    <name type="common">Mycoplasma fermentans</name>
    <dbReference type="NCBI Taxonomy" id="496833"/>
    <lineage>
        <taxon>Bacteria</taxon>
        <taxon>Bacillati</taxon>
        <taxon>Mycoplasmatota</taxon>
        <taxon>Mycoplasmoidales</taxon>
        <taxon>Metamycoplasmataceae</taxon>
        <taxon>Mycoplasmopsis</taxon>
    </lineage>
</organism>
<dbReference type="GO" id="GO:0005737">
    <property type="term" value="C:cytoplasm"/>
    <property type="evidence" value="ECO:0007669"/>
    <property type="project" value="TreeGrafter"/>
</dbReference>
<dbReference type="Proteomes" id="UP000006810">
    <property type="component" value="Chromosome"/>
</dbReference>
<keyword evidence="3" id="KW-1185">Reference proteome</keyword>
<dbReference type="PANTHER" id="PTHR22603">
    <property type="entry name" value="CHOLINE/ETHANOALAMINE KINASE"/>
    <property type="match status" value="1"/>
</dbReference>
<protein>
    <recommendedName>
        <fullName evidence="1">Nucleotidyl transferase domain-containing protein</fullName>
    </recommendedName>
</protein>
<evidence type="ECO:0000259" key="1">
    <source>
        <dbReference type="Pfam" id="PF00483"/>
    </source>
</evidence>
<dbReference type="EMBL" id="AP009608">
    <property type="protein sequence ID" value="BAH69488.1"/>
    <property type="molecule type" value="Genomic_DNA"/>
</dbReference>
<dbReference type="KEGG" id="mfp:MBIO_0223"/>
<proteinExistence type="predicted"/>
<dbReference type="SUPFAM" id="SSF56112">
    <property type="entry name" value="Protein kinase-like (PK-like)"/>
    <property type="match status" value="1"/>
</dbReference>
<dbReference type="HOGENOM" id="CLU_467630_0_0_14"/>
<sequence length="560" mass="66792">MVFIYGYNIIDYIIYNKIRRKMDKNTQIIILAAGFGSRLTPLSLKTPKGLLEIKKDLKIVPHLLSYLKDYKNKTIVTGYNYQSWNDLIKKENIKKIFNKEFTDTNSLFSLYLAIKDLKTIKGGLLITTNDTLFLDDIFNKEFNYSWVNTLSSTTNKAEWEIIEKNKNIVDFRIRDLNKIYESDNFEFITGASFIHEKDFLKFKNAIIKRVENPISKQNDYWEFALMDILKDIELKKYNCDQKVYEIDDFKDLLTFNRKAPCFINDVYLNKIKEVFNAKFEDILDIQPVKKGMTNNSFSFKIKDKKYIARIPKDGSKSLINRYQEEKIYQKLKGNELVENLIYFETKNNIDDPLHGFKITEWINNSKTIDGHNYKEMELALNSYRKLHNQNLSVDFEFDILKILDYYISIIGEKYKRFPKHLLDNEAKIRKMLAYHKSKNYPKVLCHIDSTSGNILINKDNKIKLIDWEYAANSDPFLDLAGMCMDNEYGVKEANWLLETYLQRKPTKEEKNRLYILIASIGFLWTYWCEYKEIFNEFFRDYYKIYYSATLKFVNKVKYEW</sequence>
<dbReference type="eggNOG" id="COG0510">
    <property type="taxonomic scope" value="Bacteria"/>
</dbReference>
<dbReference type="Gene3D" id="3.90.1200.10">
    <property type="match status" value="1"/>
</dbReference>
<name>C4XEB6_MYCFP</name>
<dbReference type="Gene3D" id="3.30.200.20">
    <property type="entry name" value="Phosphorylase Kinase, domain 1"/>
    <property type="match status" value="1"/>
</dbReference>
<dbReference type="PANTHER" id="PTHR22603:SF66">
    <property type="entry name" value="ETHANOLAMINE KINASE"/>
    <property type="match status" value="1"/>
</dbReference>
<dbReference type="GO" id="GO:0006646">
    <property type="term" value="P:phosphatidylethanolamine biosynthetic process"/>
    <property type="evidence" value="ECO:0007669"/>
    <property type="project" value="TreeGrafter"/>
</dbReference>
<accession>C4XEB6</accession>
<evidence type="ECO:0000313" key="3">
    <source>
        <dbReference type="Proteomes" id="UP000006810"/>
    </source>
</evidence>
<reference evidence="2 3" key="1">
    <citation type="journal article" date="2009" name="Curr. Microbiol.">
        <title>Molecular cloning and expression of a novel cholinephosphotransferase involved in glycoglycerophospholipid biosynthesis of Mycoplasma fermentans.</title>
        <authorList>
            <person name="Ishida N."/>
            <person name="Irikura D."/>
            <person name="Matsuda K."/>
            <person name="Sato S."/>
            <person name="Asano K."/>
        </authorList>
    </citation>
    <scope>NUCLEOTIDE SEQUENCE [LARGE SCALE GENOMIC DNA]</scope>
    <source>
        <strain evidence="3">ATCC 19989 / NBRC 14854 / NCTC 10117 / PG18</strain>
    </source>
</reference>
<dbReference type="InterPro" id="IPR029044">
    <property type="entry name" value="Nucleotide-diphossugar_trans"/>
</dbReference>
<dbReference type="InterPro" id="IPR011009">
    <property type="entry name" value="Kinase-like_dom_sf"/>
</dbReference>
<evidence type="ECO:0000313" key="2">
    <source>
        <dbReference type="EMBL" id="BAH69488.1"/>
    </source>
</evidence>